<dbReference type="Pfam" id="PF05635">
    <property type="entry name" value="23S_rRNA_IVP"/>
    <property type="match status" value="1"/>
</dbReference>
<dbReference type="Gene3D" id="1.20.1440.60">
    <property type="entry name" value="23S rRNA-intervening sequence"/>
    <property type="match status" value="1"/>
</dbReference>
<evidence type="ECO:0000313" key="2">
    <source>
        <dbReference type="Proteomes" id="UP000641139"/>
    </source>
</evidence>
<dbReference type="EMBL" id="JAEFDC010000017">
    <property type="protein sequence ID" value="MBI1648036.1"/>
    <property type="molecule type" value="Genomic_DNA"/>
</dbReference>
<dbReference type="CDD" id="cd16377">
    <property type="entry name" value="23S_rRNA_IVP_like"/>
    <property type="match status" value="1"/>
</dbReference>
<organism evidence="1 2">
    <name type="scientific">Capnocytophaga periodontitidis</name>
    <dbReference type="NCBI Taxonomy" id="2795027"/>
    <lineage>
        <taxon>Bacteria</taxon>
        <taxon>Pseudomonadati</taxon>
        <taxon>Bacteroidota</taxon>
        <taxon>Flavobacteriia</taxon>
        <taxon>Flavobacteriales</taxon>
        <taxon>Flavobacteriaceae</taxon>
        <taxon>Capnocytophaga</taxon>
    </lineage>
</organism>
<sequence length="127" mass="14795">MDNRSNQKIEDYKDLIVWQRSMELAEEVYRLVKKLSKEELFALSDQIRRAVISIPSNIAEGYERNSTKEYIHFLSIAKGSKAELETQLLLCTKIHYLNNSDIEKSISLIQEIGKMINSLQKHLILKL</sequence>
<reference evidence="1 2" key="1">
    <citation type="journal article" date="2021" name="Int. J. Syst. Evol. Microbiol.">
        <title>Capnocytophaga periodontitidis sp. nov., isolated from subgingival plaque of periodontitis patient.</title>
        <authorList>
            <person name="Zhang Y."/>
            <person name="Qiao D."/>
            <person name="Shi W."/>
            <person name="Wu D."/>
            <person name="Cai M."/>
        </authorList>
    </citation>
    <scope>NUCLEOTIDE SEQUENCE [LARGE SCALE GENOMIC DNA]</scope>
    <source>
        <strain evidence="1 2">051621</strain>
    </source>
</reference>
<keyword evidence="2" id="KW-1185">Reference proteome</keyword>
<accession>A0ABS0SQG0</accession>
<dbReference type="SUPFAM" id="SSF158446">
    <property type="entry name" value="IVS-encoded protein-like"/>
    <property type="match status" value="1"/>
</dbReference>
<comment type="caution">
    <text evidence="1">The sequence shown here is derived from an EMBL/GenBank/DDBJ whole genome shotgun (WGS) entry which is preliminary data.</text>
</comment>
<dbReference type="PANTHER" id="PTHR38471">
    <property type="entry name" value="FOUR HELIX BUNDLE PROTEIN"/>
    <property type="match status" value="1"/>
</dbReference>
<protein>
    <submittedName>
        <fullName evidence="1">Four helix bundle protein</fullName>
    </submittedName>
</protein>
<name>A0ABS0SQG0_9FLAO</name>
<dbReference type="RefSeq" id="WP_198467578.1">
    <property type="nucleotide sequence ID" value="NZ_JAEFDC010000017.1"/>
</dbReference>
<dbReference type="PANTHER" id="PTHR38471:SF2">
    <property type="entry name" value="FOUR HELIX BUNDLE PROTEIN"/>
    <property type="match status" value="1"/>
</dbReference>
<dbReference type="Proteomes" id="UP000641139">
    <property type="component" value="Unassembled WGS sequence"/>
</dbReference>
<proteinExistence type="predicted"/>
<dbReference type="NCBIfam" id="TIGR02436">
    <property type="entry name" value="four helix bundle protein"/>
    <property type="match status" value="1"/>
</dbReference>
<dbReference type="InterPro" id="IPR036583">
    <property type="entry name" value="23S_rRNA_IVS_sf"/>
</dbReference>
<dbReference type="InterPro" id="IPR012657">
    <property type="entry name" value="23S_rRNA-intervening_sequence"/>
</dbReference>
<dbReference type="NCBIfam" id="NF008911">
    <property type="entry name" value="PRK12275.1-2"/>
    <property type="match status" value="1"/>
</dbReference>
<gene>
    <name evidence="1" type="ORF">I7X30_13360</name>
</gene>
<evidence type="ECO:0000313" key="1">
    <source>
        <dbReference type="EMBL" id="MBI1648036.1"/>
    </source>
</evidence>